<reference evidence="2" key="1">
    <citation type="submission" date="2021-03" db="EMBL/GenBank/DDBJ databases">
        <authorList>
            <person name="Bekaert M."/>
        </authorList>
    </citation>
    <scope>NUCLEOTIDE SEQUENCE</scope>
</reference>
<dbReference type="OrthoDB" id="10457547at2759"/>
<proteinExistence type="predicted"/>
<gene>
    <name evidence="2" type="ORF">MEDL_60614</name>
</gene>
<dbReference type="EMBL" id="CAJPWZ010002951">
    <property type="protein sequence ID" value="CAG2248913.1"/>
    <property type="molecule type" value="Genomic_DNA"/>
</dbReference>
<feature type="transmembrane region" description="Helical" evidence="1">
    <location>
        <begin position="100"/>
        <end position="120"/>
    </location>
</feature>
<name>A0A8S3USC0_MYTED</name>
<evidence type="ECO:0000256" key="1">
    <source>
        <dbReference type="SAM" id="Phobius"/>
    </source>
</evidence>
<feature type="transmembrane region" description="Helical" evidence="1">
    <location>
        <begin position="22"/>
        <end position="44"/>
    </location>
</feature>
<dbReference type="Proteomes" id="UP000683360">
    <property type="component" value="Unassembled WGS sequence"/>
</dbReference>
<accession>A0A8S3USC0</accession>
<feature type="transmembrane region" description="Helical" evidence="1">
    <location>
        <begin position="73"/>
        <end position="94"/>
    </location>
</feature>
<dbReference type="AlphaFoldDB" id="A0A8S3USC0"/>
<keyword evidence="3" id="KW-1185">Reference proteome</keyword>
<evidence type="ECO:0000313" key="2">
    <source>
        <dbReference type="EMBL" id="CAG2248913.1"/>
    </source>
</evidence>
<organism evidence="2 3">
    <name type="scientific">Mytilus edulis</name>
    <name type="common">Blue mussel</name>
    <dbReference type="NCBI Taxonomy" id="6550"/>
    <lineage>
        <taxon>Eukaryota</taxon>
        <taxon>Metazoa</taxon>
        <taxon>Spiralia</taxon>
        <taxon>Lophotrochozoa</taxon>
        <taxon>Mollusca</taxon>
        <taxon>Bivalvia</taxon>
        <taxon>Autobranchia</taxon>
        <taxon>Pteriomorphia</taxon>
        <taxon>Mytilida</taxon>
        <taxon>Mytiloidea</taxon>
        <taxon>Mytilidae</taxon>
        <taxon>Mytilinae</taxon>
        <taxon>Mytilus</taxon>
    </lineage>
</organism>
<dbReference type="CDD" id="cd00637">
    <property type="entry name" value="7tm_classA_rhodopsin-like"/>
    <property type="match status" value="1"/>
</dbReference>
<protein>
    <submittedName>
        <fullName evidence="2">Uncharacterized protein</fullName>
    </submittedName>
</protein>
<keyword evidence="1" id="KW-0812">Transmembrane</keyword>
<evidence type="ECO:0000313" key="3">
    <source>
        <dbReference type="Proteomes" id="UP000683360"/>
    </source>
</evidence>
<keyword evidence="1" id="KW-0472">Membrane</keyword>
<sequence length="367" mass="42218">MHGNKFAGYRINSDIKLIAEMLYYHLFEIIPTVSVNIIILVFAYRYYTNSPLNNHTIQPSSPKKQFLAIKKRFQINLIIFLSSWLPFIVFNVLYDFQRNGSMFFICYYFIIFTKLVMFALNPFSDGLWTTYCRRKVRLILFNSVCYKITQYCKEHNNISKNKTKESHQASNLSVLTKELPPKERPHIKLNKNANIEMAVVSFRNIFSNTTVDPKTDEISNRLYARRGKQHMPMLQLRSVLSKEFFKGLSPYRDKTAGLSSDKLLNGNCFKDFSGNMSPNPATSKHASCCSSPYLTLSRGSSITTPLFQMSCQQSFDISSDFEIPTCSTSDISPHPDNFYKSIDTLSSNESVFQCHLKRPPISPSSPY</sequence>
<comment type="caution">
    <text evidence="2">The sequence shown here is derived from an EMBL/GenBank/DDBJ whole genome shotgun (WGS) entry which is preliminary data.</text>
</comment>
<keyword evidence="1" id="KW-1133">Transmembrane helix</keyword>